<feature type="chain" id="PRO_5045014697" description="Tissue factor pathway inhibitor" evidence="8">
    <location>
        <begin position="26"/>
        <end position="277"/>
    </location>
</feature>
<dbReference type="InterPro" id="IPR008296">
    <property type="entry name" value="TFPI-like"/>
</dbReference>
<evidence type="ECO:0000259" key="9">
    <source>
        <dbReference type="PROSITE" id="PS50279"/>
    </source>
</evidence>
<feature type="domain" description="BPTI/Kunitz inhibitor" evidence="9">
    <location>
        <begin position="48"/>
        <end position="98"/>
    </location>
</feature>
<accession>A0ABR0ZJN7</accession>
<sequence length="277" mass="31313">MGSRTVVFLLWEILVLLCISYKCACDSDAELFITDGVLPALRIHHHFCALKMDEGPCKSIQPRFYFDIDTQKCEPFDYGGCQGNENKFNTLADCEEMCLVERGKDPCQLEEDPGPCRSIIIRYFFSTISQKCEPFMYGGCLGNANNFLTLKQCQDICHHKSIGVQAEPTKKNNVMELQDGEKPKVPQTSTLNVPDFCLTHAEEGSCAASVKRYFYNSTQEKCQQFVYSGCGGNNNNFISKKDCRRTCMKGDKKESTKPKKRGIRIKKKNRGILIKAS</sequence>
<keyword evidence="6" id="KW-1015">Disulfide bond</keyword>
<feature type="domain" description="BPTI/Kunitz inhibitor" evidence="9">
    <location>
        <begin position="107"/>
        <end position="157"/>
    </location>
</feature>
<organism evidence="10 11">
    <name type="scientific">Huso huso</name>
    <name type="common">Beluga</name>
    <name type="synonym">Acipenser huso</name>
    <dbReference type="NCBI Taxonomy" id="61971"/>
    <lineage>
        <taxon>Eukaryota</taxon>
        <taxon>Metazoa</taxon>
        <taxon>Chordata</taxon>
        <taxon>Craniata</taxon>
        <taxon>Vertebrata</taxon>
        <taxon>Euteleostomi</taxon>
        <taxon>Actinopterygii</taxon>
        <taxon>Chondrostei</taxon>
        <taxon>Acipenseriformes</taxon>
        <taxon>Acipenseridae</taxon>
        <taxon>Huso</taxon>
    </lineage>
</organism>
<evidence type="ECO:0000256" key="8">
    <source>
        <dbReference type="PIRNR" id="PIRNR001620"/>
    </source>
</evidence>
<dbReference type="CDD" id="cd22615">
    <property type="entry name" value="Kunitz_TFPI1_TFPI2_3-like"/>
    <property type="match status" value="1"/>
</dbReference>
<feature type="signal peptide" evidence="8">
    <location>
        <begin position="1"/>
        <end position="25"/>
    </location>
</feature>
<dbReference type="PANTHER" id="PTHR10083">
    <property type="entry name" value="KUNITZ-TYPE PROTEASE INHIBITOR-RELATED"/>
    <property type="match status" value="1"/>
</dbReference>
<proteinExistence type="predicted"/>
<keyword evidence="8" id="KW-0732">Signal</keyword>
<dbReference type="Gene3D" id="4.10.410.10">
    <property type="entry name" value="Pancreatic trypsin inhibitor Kunitz domain"/>
    <property type="match status" value="3"/>
</dbReference>
<name>A0ABR0ZJN7_HUSHU</name>
<dbReference type="EMBL" id="JAHFZB010000010">
    <property type="protein sequence ID" value="KAK6485019.1"/>
    <property type="molecule type" value="Genomic_DNA"/>
</dbReference>
<gene>
    <name evidence="10" type="ORF">HHUSO_G12934</name>
</gene>
<comment type="caution">
    <text evidence="10">The sequence shown here is derived from an EMBL/GenBank/DDBJ whole genome shotgun (WGS) entry which is preliminary data.</text>
</comment>
<dbReference type="Pfam" id="PF00014">
    <property type="entry name" value="Kunitz_BPTI"/>
    <property type="match status" value="3"/>
</dbReference>
<evidence type="ECO:0000256" key="7">
    <source>
        <dbReference type="ARBA" id="ARBA00023180"/>
    </source>
</evidence>
<keyword evidence="1 8" id="KW-0646">Protease inhibitor</keyword>
<evidence type="ECO:0000256" key="1">
    <source>
        <dbReference type="ARBA" id="ARBA00022690"/>
    </source>
</evidence>
<keyword evidence="3" id="KW-0677">Repeat</keyword>
<dbReference type="InterPro" id="IPR036880">
    <property type="entry name" value="Kunitz_BPTI_sf"/>
</dbReference>
<dbReference type="InterPro" id="IPR002223">
    <property type="entry name" value="Kunitz_BPTI"/>
</dbReference>
<keyword evidence="5 8" id="KW-0094">Blood coagulation</keyword>
<keyword evidence="2 8" id="KW-0356">Hemostasis</keyword>
<evidence type="ECO:0000313" key="10">
    <source>
        <dbReference type="EMBL" id="KAK6485019.1"/>
    </source>
</evidence>
<evidence type="ECO:0000256" key="3">
    <source>
        <dbReference type="ARBA" id="ARBA00022737"/>
    </source>
</evidence>
<dbReference type="SUPFAM" id="SSF57362">
    <property type="entry name" value="BPTI-like"/>
    <property type="match status" value="3"/>
</dbReference>
<evidence type="ECO:0000256" key="4">
    <source>
        <dbReference type="ARBA" id="ARBA00022900"/>
    </source>
</evidence>
<dbReference type="PANTHER" id="PTHR10083:SF374">
    <property type="entry name" value="BPTI_KUNITZ INHIBITOR DOMAIN-CONTAINING PROTEIN"/>
    <property type="match status" value="1"/>
</dbReference>
<evidence type="ECO:0000256" key="5">
    <source>
        <dbReference type="ARBA" id="ARBA00023084"/>
    </source>
</evidence>
<dbReference type="SMART" id="SM00131">
    <property type="entry name" value="KU"/>
    <property type="match status" value="3"/>
</dbReference>
<feature type="domain" description="BPTI/Kunitz inhibitor" evidence="9">
    <location>
        <begin position="197"/>
        <end position="247"/>
    </location>
</feature>
<evidence type="ECO:0000256" key="6">
    <source>
        <dbReference type="ARBA" id="ARBA00023157"/>
    </source>
</evidence>
<reference evidence="10 11" key="1">
    <citation type="submission" date="2021-05" db="EMBL/GenBank/DDBJ databases">
        <authorList>
            <person name="Zahm M."/>
            <person name="Klopp C."/>
            <person name="Cabau C."/>
            <person name="Kuhl H."/>
            <person name="Suciu R."/>
            <person name="Ciorpac M."/>
            <person name="Holostenco D."/>
            <person name="Gessner J."/>
            <person name="Wuertz S."/>
            <person name="Hohne C."/>
            <person name="Stock M."/>
            <person name="Gislard M."/>
            <person name="Lluch J."/>
            <person name="Milhes M."/>
            <person name="Lampietro C."/>
            <person name="Lopez Roques C."/>
            <person name="Donnadieu C."/>
            <person name="Du K."/>
            <person name="Schartl M."/>
            <person name="Guiguen Y."/>
        </authorList>
    </citation>
    <scope>NUCLEOTIDE SEQUENCE [LARGE SCALE GENOMIC DNA]</scope>
    <source>
        <strain evidence="10">Hh-F2</strain>
        <tissue evidence="10">Blood</tissue>
    </source>
</reference>
<dbReference type="PRINTS" id="PR00759">
    <property type="entry name" value="BASICPTASE"/>
</dbReference>
<dbReference type="PROSITE" id="PS00280">
    <property type="entry name" value="BPTI_KUNITZ_1"/>
    <property type="match status" value="2"/>
</dbReference>
<dbReference type="PIRSF" id="PIRSF001620">
    <property type="entry name" value="TFPI"/>
    <property type="match status" value="1"/>
</dbReference>
<comment type="subcellular location">
    <subcellularLocation>
        <location evidence="8">Secreted</location>
    </subcellularLocation>
</comment>
<evidence type="ECO:0000313" key="11">
    <source>
        <dbReference type="Proteomes" id="UP001369086"/>
    </source>
</evidence>
<keyword evidence="7" id="KW-0325">Glycoprotein</keyword>
<dbReference type="Proteomes" id="UP001369086">
    <property type="component" value="Unassembled WGS sequence"/>
</dbReference>
<keyword evidence="11" id="KW-1185">Reference proteome</keyword>
<dbReference type="InterPro" id="IPR050098">
    <property type="entry name" value="TFPI/VKTCI-like"/>
</dbReference>
<protein>
    <recommendedName>
        <fullName evidence="8">Tissue factor pathway inhibitor</fullName>
    </recommendedName>
</protein>
<keyword evidence="4 8" id="KW-0722">Serine protease inhibitor</keyword>
<evidence type="ECO:0000256" key="2">
    <source>
        <dbReference type="ARBA" id="ARBA00022696"/>
    </source>
</evidence>
<dbReference type="PROSITE" id="PS50279">
    <property type="entry name" value="BPTI_KUNITZ_2"/>
    <property type="match status" value="3"/>
</dbReference>
<dbReference type="InterPro" id="IPR020901">
    <property type="entry name" value="Prtase_inh_Kunz-CS"/>
</dbReference>